<evidence type="ECO:0000313" key="2">
    <source>
        <dbReference type="Proteomes" id="UP000022910"/>
    </source>
</evidence>
<protein>
    <submittedName>
        <fullName evidence="1">Uncharacterized protein</fullName>
    </submittedName>
</protein>
<dbReference type="EMBL" id="JEMT01011610">
    <property type="protein sequence ID" value="EXX77217.1"/>
    <property type="molecule type" value="Genomic_DNA"/>
</dbReference>
<gene>
    <name evidence="1" type="ORF">RirG_025780</name>
</gene>
<evidence type="ECO:0000313" key="1">
    <source>
        <dbReference type="EMBL" id="EXX77217.1"/>
    </source>
</evidence>
<proteinExistence type="predicted"/>
<sequence>MHPYVQGNLGVMHSVQCKKFDMHNYVFCIEQFGDGLTLILCMLDFQAKSLQNLKCFQIDLTFKRVQGDINKFEVNSYDVMHKLTNAYQCLFTQLFEVIENLSEKPVKFYHIMEQVGNAYLEILILGKQRDWDWF</sequence>
<reference evidence="1 2" key="1">
    <citation type="submission" date="2014-02" db="EMBL/GenBank/DDBJ databases">
        <title>Single nucleus genome sequencing reveals high similarity among nuclei of an endomycorrhizal fungus.</title>
        <authorList>
            <person name="Lin K."/>
            <person name="Geurts R."/>
            <person name="Zhang Z."/>
            <person name="Limpens E."/>
            <person name="Saunders D.G."/>
            <person name="Mu D."/>
            <person name="Pang E."/>
            <person name="Cao H."/>
            <person name="Cha H."/>
            <person name="Lin T."/>
            <person name="Zhou Q."/>
            <person name="Shang Y."/>
            <person name="Li Y."/>
            <person name="Ivanov S."/>
            <person name="Sharma T."/>
            <person name="Velzen R.V."/>
            <person name="Ruijter N.D."/>
            <person name="Aanen D.K."/>
            <person name="Win J."/>
            <person name="Kamoun S."/>
            <person name="Bisseling T."/>
            <person name="Huang S."/>
        </authorList>
    </citation>
    <scope>NUCLEOTIDE SEQUENCE [LARGE SCALE GENOMIC DNA]</scope>
    <source>
        <strain evidence="2">DAOM197198w</strain>
    </source>
</reference>
<comment type="caution">
    <text evidence="1">The sequence shown here is derived from an EMBL/GenBank/DDBJ whole genome shotgun (WGS) entry which is preliminary data.</text>
</comment>
<name>A0A015K639_RHIIW</name>
<organism evidence="1 2">
    <name type="scientific">Rhizophagus irregularis (strain DAOM 197198w)</name>
    <name type="common">Glomus intraradices</name>
    <dbReference type="NCBI Taxonomy" id="1432141"/>
    <lineage>
        <taxon>Eukaryota</taxon>
        <taxon>Fungi</taxon>
        <taxon>Fungi incertae sedis</taxon>
        <taxon>Mucoromycota</taxon>
        <taxon>Glomeromycotina</taxon>
        <taxon>Glomeromycetes</taxon>
        <taxon>Glomerales</taxon>
        <taxon>Glomeraceae</taxon>
        <taxon>Rhizophagus</taxon>
    </lineage>
</organism>
<keyword evidence="2" id="KW-1185">Reference proteome</keyword>
<dbReference type="HOGENOM" id="CLU_156738_0_0_1"/>
<dbReference type="Proteomes" id="UP000022910">
    <property type="component" value="Unassembled WGS sequence"/>
</dbReference>
<dbReference type="AlphaFoldDB" id="A0A015K639"/>
<accession>A0A015K639</accession>